<accession>A0A2G1WNM4</accession>
<keyword evidence="2" id="KW-1003">Cell membrane</keyword>
<feature type="transmembrane region" description="Helical" evidence="6">
    <location>
        <begin position="111"/>
        <end position="129"/>
    </location>
</feature>
<organism evidence="7 8">
    <name type="scientific">Halorubrum persicum</name>
    <dbReference type="NCBI Taxonomy" id="1383844"/>
    <lineage>
        <taxon>Archaea</taxon>
        <taxon>Methanobacteriati</taxon>
        <taxon>Methanobacteriota</taxon>
        <taxon>Stenosarchaea group</taxon>
        <taxon>Halobacteria</taxon>
        <taxon>Halobacteriales</taxon>
        <taxon>Haloferacaceae</taxon>
        <taxon>Halorubrum</taxon>
    </lineage>
</organism>
<feature type="transmembrane region" description="Helical" evidence="6">
    <location>
        <begin position="149"/>
        <end position="171"/>
    </location>
</feature>
<dbReference type="CDD" id="cd06581">
    <property type="entry name" value="TM_PBP1_LivM_like"/>
    <property type="match status" value="1"/>
</dbReference>
<keyword evidence="3 6" id="KW-0812">Transmembrane</keyword>
<sequence>MALSGPAAFLVSMLTLGGIYAILAIGLNIQWGQTGLFNISVAAFWGIGAYTAALVSKVGGETAFSWGLPFLWVDVVGFPIPIPVAVILAAIVSGVVAVLIGIPTLRLRTDYLAIASLGLAETIRLIFLNEGWLTGGGTGSTVSNPLVDLQYTNLTLLVITLVVLGIVYWLAETGVQSPWGRALEAIRDDEEVAQALGKNTFSLKMQAFVIGSMIMGVAGALTALRLNYITPFEFIPEFTFYVWIAVIVGGSGSNRGAIIGAGFLMVLLEGPRFLSDFLPGLSGSVAADLRFLLIGLVLMLVVTYRPQGFLGDKQLMTEDNT</sequence>
<dbReference type="InterPro" id="IPR043428">
    <property type="entry name" value="LivM-like"/>
</dbReference>
<evidence type="ECO:0000256" key="5">
    <source>
        <dbReference type="ARBA" id="ARBA00023136"/>
    </source>
</evidence>
<dbReference type="AlphaFoldDB" id="A0A2G1WNM4"/>
<keyword evidence="8" id="KW-1185">Reference proteome</keyword>
<feature type="transmembrane region" description="Helical" evidence="6">
    <location>
        <begin position="289"/>
        <end position="306"/>
    </location>
</feature>
<reference evidence="7 8" key="1">
    <citation type="journal article" date="2014" name="Front. Microbiol.">
        <title>Population and genomic analysis of the genus Halorubrum.</title>
        <authorList>
            <person name="Fullmer M.S."/>
            <person name="Soucy S.M."/>
            <person name="Swithers K.S."/>
            <person name="Makkay A.M."/>
            <person name="Wheeler R."/>
            <person name="Ventosa A."/>
            <person name="Gogarten J.P."/>
            <person name="Papke R.T."/>
        </authorList>
    </citation>
    <scope>NUCLEOTIDE SEQUENCE [LARGE SCALE GENOMIC DNA]</scope>
    <source>
        <strain evidence="7 8">C49</strain>
    </source>
</reference>
<evidence type="ECO:0000256" key="3">
    <source>
        <dbReference type="ARBA" id="ARBA00022692"/>
    </source>
</evidence>
<dbReference type="InterPro" id="IPR001851">
    <property type="entry name" value="ABC_transp_permease"/>
</dbReference>
<dbReference type="Proteomes" id="UP000222824">
    <property type="component" value="Unassembled WGS sequence"/>
</dbReference>
<dbReference type="OrthoDB" id="15394at2157"/>
<evidence type="ECO:0000256" key="1">
    <source>
        <dbReference type="ARBA" id="ARBA00004651"/>
    </source>
</evidence>
<comment type="caution">
    <text evidence="7">The sequence shown here is derived from an EMBL/GenBank/DDBJ whole genome shotgun (WGS) entry which is preliminary data.</text>
</comment>
<keyword evidence="5 6" id="KW-0472">Membrane</keyword>
<evidence type="ECO:0008006" key="9">
    <source>
        <dbReference type="Google" id="ProtNLM"/>
    </source>
</evidence>
<evidence type="ECO:0000256" key="4">
    <source>
        <dbReference type="ARBA" id="ARBA00022989"/>
    </source>
</evidence>
<feature type="transmembrane region" description="Helical" evidence="6">
    <location>
        <begin position="76"/>
        <end position="99"/>
    </location>
</feature>
<dbReference type="EMBL" id="NHOA01000001">
    <property type="protein sequence ID" value="PHQ40600.1"/>
    <property type="molecule type" value="Genomic_DNA"/>
</dbReference>
<name>A0A2G1WNM4_9EURY</name>
<feature type="transmembrane region" description="Helical" evidence="6">
    <location>
        <begin position="207"/>
        <end position="228"/>
    </location>
</feature>
<comment type="subcellular location">
    <subcellularLocation>
        <location evidence="1">Cell membrane</location>
        <topology evidence="1">Multi-pass membrane protein</topology>
    </subcellularLocation>
</comment>
<proteinExistence type="predicted"/>
<feature type="transmembrane region" description="Helical" evidence="6">
    <location>
        <begin position="6"/>
        <end position="29"/>
    </location>
</feature>
<evidence type="ECO:0000313" key="8">
    <source>
        <dbReference type="Proteomes" id="UP000222824"/>
    </source>
</evidence>
<keyword evidence="4 6" id="KW-1133">Transmembrane helix</keyword>
<evidence type="ECO:0000256" key="6">
    <source>
        <dbReference type="SAM" id="Phobius"/>
    </source>
</evidence>
<evidence type="ECO:0000256" key="2">
    <source>
        <dbReference type="ARBA" id="ARBA00022475"/>
    </source>
</evidence>
<dbReference type="GO" id="GO:0005886">
    <property type="term" value="C:plasma membrane"/>
    <property type="evidence" value="ECO:0007669"/>
    <property type="project" value="UniProtKB-SubCell"/>
</dbReference>
<feature type="transmembrane region" description="Helical" evidence="6">
    <location>
        <begin position="36"/>
        <end position="56"/>
    </location>
</feature>
<feature type="transmembrane region" description="Helical" evidence="6">
    <location>
        <begin position="240"/>
        <end position="268"/>
    </location>
</feature>
<evidence type="ECO:0000313" key="7">
    <source>
        <dbReference type="EMBL" id="PHQ40600.1"/>
    </source>
</evidence>
<gene>
    <name evidence="7" type="ORF">DJ69_00020</name>
</gene>
<dbReference type="GO" id="GO:0015658">
    <property type="term" value="F:branched-chain amino acid transmembrane transporter activity"/>
    <property type="evidence" value="ECO:0007669"/>
    <property type="project" value="InterPro"/>
</dbReference>
<protein>
    <recommendedName>
        <fullName evidence="9">Branched-chain amino acid ABC transporter permease</fullName>
    </recommendedName>
</protein>
<dbReference type="Pfam" id="PF02653">
    <property type="entry name" value="BPD_transp_2"/>
    <property type="match status" value="1"/>
</dbReference>
<dbReference type="RefSeq" id="WP_099253726.1">
    <property type="nucleotide sequence ID" value="NZ_NHOA01000001.1"/>
</dbReference>
<dbReference type="PANTHER" id="PTHR30482:SF10">
    <property type="entry name" value="HIGH-AFFINITY BRANCHED-CHAIN AMINO ACID TRANSPORT PROTEIN BRAE"/>
    <property type="match status" value="1"/>
</dbReference>
<dbReference type="PANTHER" id="PTHR30482">
    <property type="entry name" value="HIGH-AFFINITY BRANCHED-CHAIN AMINO ACID TRANSPORT SYSTEM PERMEASE"/>
    <property type="match status" value="1"/>
</dbReference>